<evidence type="ECO:0000313" key="3">
    <source>
        <dbReference type="EMBL" id="OPC85391.1"/>
    </source>
</evidence>
<dbReference type="Pfam" id="PF00248">
    <property type="entry name" value="Aldo_ket_red"/>
    <property type="match status" value="1"/>
</dbReference>
<dbReference type="EMBL" id="MWQN01000001">
    <property type="protein sequence ID" value="OPC85391.1"/>
    <property type="molecule type" value="Genomic_DNA"/>
</dbReference>
<dbReference type="STRING" id="159449.B4N89_29120"/>
<evidence type="ECO:0000313" key="4">
    <source>
        <dbReference type="Proteomes" id="UP000190037"/>
    </source>
</evidence>
<protein>
    <submittedName>
        <fullName evidence="3">Aldo/keto reductase</fullName>
    </submittedName>
</protein>
<dbReference type="PANTHER" id="PTHR43364">
    <property type="entry name" value="NADH-SPECIFIC METHYLGLYOXAL REDUCTASE-RELATED"/>
    <property type="match status" value="1"/>
</dbReference>
<dbReference type="PANTHER" id="PTHR43364:SF4">
    <property type="entry name" value="NAD(P)-LINKED OXIDOREDUCTASE SUPERFAMILY PROTEIN"/>
    <property type="match status" value="1"/>
</dbReference>
<dbReference type="SUPFAM" id="SSF51430">
    <property type="entry name" value="NAD(P)-linked oxidoreductase"/>
    <property type="match status" value="1"/>
</dbReference>
<dbReference type="OrthoDB" id="9768793at2"/>
<reference evidence="3 4" key="1">
    <citation type="submission" date="2017-03" db="EMBL/GenBank/DDBJ databases">
        <title>Draft genome sequence of Streptomyces scabrisporus NF3, endophyte isolated from Amphipterygium adstringens.</title>
        <authorList>
            <person name="Vazquez M."/>
            <person name="Ceapa C.D."/>
            <person name="Rodriguez Luna D."/>
            <person name="Sanchez Esquivel S."/>
        </authorList>
    </citation>
    <scope>NUCLEOTIDE SEQUENCE [LARGE SCALE GENOMIC DNA]</scope>
    <source>
        <strain evidence="3 4">NF3</strain>
    </source>
</reference>
<dbReference type="GO" id="GO:0016491">
    <property type="term" value="F:oxidoreductase activity"/>
    <property type="evidence" value="ECO:0007669"/>
    <property type="project" value="UniProtKB-KW"/>
</dbReference>
<dbReference type="Gene3D" id="3.20.20.100">
    <property type="entry name" value="NADP-dependent oxidoreductase domain"/>
    <property type="match status" value="1"/>
</dbReference>
<dbReference type="AlphaFoldDB" id="A0A1T3P8W4"/>
<feature type="domain" description="NADP-dependent oxidoreductase" evidence="2">
    <location>
        <begin position="34"/>
        <end position="323"/>
    </location>
</feature>
<evidence type="ECO:0000259" key="2">
    <source>
        <dbReference type="Pfam" id="PF00248"/>
    </source>
</evidence>
<keyword evidence="1" id="KW-0560">Oxidoreductase</keyword>
<dbReference type="Proteomes" id="UP000190037">
    <property type="component" value="Unassembled WGS sequence"/>
</dbReference>
<dbReference type="InterPro" id="IPR023210">
    <property type="entry name" value="NADP_OxRdtase_dom"/>
</dbReference>
<organism evidence="3 4">
    <name type="scientific">Embleya scabrispora</name>
    <dbReference type="NCBI Taxonomy" id="159449"/>
    <lineage>
        <taxon>Bacteria</taxon>
        <taxon>Bacillati</taxon>
        <taxon>Actinomycetota</taxon>
        <taxon>Actinomycetes</taxon>
        <taxon>Kitasatosporales</taxon>
        <taxon>Streptomycetaceae</taxon>
        <taxon>Embleya</taxon>
    </lineage>
</organism>
<proteinExistence type="predicted"/>
<dbReference type="InterPro" id="IPR050523">
    <property type="entry name" value="AKR_Detox_Biosynth"/>
</dbReference>
<gene>
    <name evidence="3" type="ORF">B4N89_29120</name>
</gene>
<dbReference type="FunFam" id="3.20.20.100:FF:000004">
    <property type="entry name" value="Oxidoreductase, aldo/keto reductase"/>
    <property type="match status" value="1"/>
</dbReference>
<keyword evidence="4" id="KW-1185">Reference proteome</keyword>
<dbReference type="InterPro" id="IPR036812">
    <property type="entry name" value="NAD(P)_OxRdtase_dom_sf"/>
</dbReference>
<comment type="caution">
    <text evidence="3">The sequence shown here is derived from an EMBL/GenBank/DDBJ whole genome shotgun (WGS) entry which is preliminary data.</text>
</comment>
<sequence>MCHSYHGYDGRTRRREQSVRYATVGRSGLKVSAIGLGCNNFGMRIDQDDADKVVGAAIEAGVTLFDTADSYGGGQSEVLLGKALGSRREDVVVATKFGAKVAEGPYGRGSSRRHVVRSCEASLRRLGTDHIDLYYQHYADPDTPIEETLGALDDLVRAGKVRYAATSNLAAWQLADAAHLAGGTRFVAAQLQWSLLDRTIERELVPAARHFGVGIIPYFPLASGLLTGKYRRGEAFAADTRLGAIPRFAQAVATDENFAIVERLTDYAEGQGLTLLELALSWLAAQPEVASVLVGATRPEQIAANTAAIRELTPTQVAEAAALAAAVPA</sequence>
<evidence type="ECO:0000256" key="1">
    <source>
        <dbReference type="ARBA" id="ARBA00023002"/>
    </source>
</evidence>
<dbReference type="GO" id="GO:0005829">
    <property type="term" value="C:cytosol"/>
    <property type="evidence" value="ECO:0007669"/>
    <property type="project" value="TreeGrafter"/>
</dbReference>
<name>A0A1T3P8W4_9ACTN</name>
<accession>A0A1T3P8W4</accession>